<keyword evidence="5" id="KW-0564">Palmitate</keyword>
<dbReference type="Gene3D" id="3.40.190.10">
    <property type="entry name" value="Periplasmic binding protein-like II"/>
    <property type="match status" value="2"/>
</dbReference>
<sequence>MPASFPPALSSLSFSPPRRRVLRALGAVAAGLAAAPIARVQAQPAPLRIGVIASVANEATEIAITQARDVGVNARLVEFADWVMPNVAVADGSIEANFFQHQPFLDLFNRSRGANLTSVAYGYSTTMGLFSKKVKRGEPMPHGASIGVPADPVNTGRALLLLQSMGLIRLKAGAAERATLLDVESNPLDLKFVAIEGAQAGRAFDDVTASATYTTFAKHGGLDEKDGLAFDNNDPDNVRRYAIRWVALPEHAQDARLLKFIEVYQQSPEVKGTLRRLYGDLIDFPW</sequence>
<evidence type="ECO:0000256" key="6">
    <source>
        <dbReference type="ARBA" id="ARBA00023288"/>
    </source>
</evidence>
<accession>A0A1W6YK97</accession>
<gene>
    <name evidence="7" type="ORF">CAL12_12390</name>
</gene>
<dbReference type="PROSITE" id="PS51318">
    <property type="entry name" value="TAT"/>
    <property type="match status" value="1"/>
</dbReference>
<dbReference type="InterPro" id="IPR006311">
    <property type="entry name" value="TAT_signal"/>
</dbReference>
<dbReference type="EMBL" id="CP021108">
    <property type="protein sequence ID" value="ARP81526.1"/>
    <property type="molecule type" value="Genomic_DNA"/>
</dbReference>
<organism evidence="7 8">
    <name type="scientific">Bordetella genomosp. 8</name>
    <dbReference type="NCBI Taxonomy" id="1416806"/>
    <lineage>
        <taxon>Bacteria</taxon>
        <taxon>Pseudomonadati</taxon>
        <taxon>Pseudomonadota</taxon>
        <taxon>Betaproteobacteria</taxon>
        <taxon>Burkholderiales</taxon>
        <taxon>Alcaligenaceae</taxon>
        <taxon>Bordetella</taxon>
    </lineage>
</organism>
<dbReference type="RefSeq" id="WP_086064715.1">
    <property type="nucleotide sequence ID" value="NZ_CP021108.1"/>
</dbReference>
<dbReference type="AlphaFoldDB" id="A0A1W6YK97"/>
<dbReference type="KEGG" id="bgv:CAL12_12390"/>
<evidence type="ECO:0000256" key="4">
    <source>
        <dbReference type="ARBA" id="ARBA00023136"/>
    </source>
</evidence>
<protein>
    <submittedName>
        <fullName evidence="7">Iron ABC transporter substrate-binding protein</fullName>
    </submittedName>
</protein>
<dbReference type="GO" id="GO:0016020">
    <property type="term" value="C:membrane"/>
    <property type="evidence" value="ECO:0007669"/>
    <property type="project" value="UniProtKB-SubCell"/>
</dbReference>
<keyword evidence="3" id="KW-0732">Signal</keyword>
<evidence type="ECO:0000256" key="3">
    <source>
        <dbReference type="ARBA" id="ARBA00022729"/>
    </source>
</evidence>
<evidence type="ECO:0000313" key="8">
    <source>
        <dbReference type="Proteomes" id="UP000194151"/>
    </source>
</evidence>
<evidence type="ECO:0000256" key="5">
    <source>
        <dbReference type="ARBA" id="ARBA00023139"/>
    </source>
</evidence>
<keyword evidence="4" id="KW-0472">Membrane</keyword>
<dbReference type="OrthoDB" id="9812878at2"/>
<dbReference type="PANTHER" id="PTHR30429">
    <property type="entry name" value="D-METHIONINE-BINDING LIPOPROTEIN METQ"/>
    <property type="match status" value="1"/>
</dbReference>
<keyword evidence="6" id="KW-0449">Lipoprotein</keyword>
<reference evidence="7 8" key="1">
    <citation type="submission" date="2017-05" db="EMBL/GenBank/DDBJ databases">
        <title>Complete and WGS of Bordetella genogroups.</title>
        <authorList>
            <person name="Spilker T."/>
            <person name="LiPuma J."/>
        </authorList>
    </citation>
    <scope>NUCLEOTIDE SEQUENCE [LARGE SCALE GENOMIC DNA]</scope>
    <source>
        <strain evidence="7 8">AU19157</strain>
    </source>
</reference>
<dbReference type="Proteomes" id="UP000194151">
    <property type="component" value="Chromosome"/>
</dbReference>
<comment type="similarity">
    <text evidence="2">Belongs to the NlpA lipoprotein family.</text>
</comment>
<dbReference type="Pfam" id="PF03180">
    <property type="entry name" value="Lipoprotein_9"/>
    <property type="match status" value="1"/>
</dbReference>
<comment type="subcellular location">
    <subcellularLocation>
        <location evidence="1">Membrane</location>
        <topology evidence="1">Lipid-anchor</topology>
    </subcellularLocation>
</comment>
<dbReference type="SUPFAM" id="SSF53850">
    <property type="entry name" value="Periplasmic binding protein-like II"/>
    <property type="match status" value="1"/>
</dbReference>
<name>A0A1W6YK97_9BORD</name>
<dbReference type="STRING" id="1416806.CAL12_12390"/>
<proteinExistence type="inferred from homology"/>
<keyword evidence="8" id="KW-1185">Reference proteome</keyword>
<dbReference type="InterPro" id="IPR004872">
    <property type="entry name" value="Lipoprotein_NlpA"/>
</dbReference>
<evidence type="ECO:0000313" key="7">
    <source>
        <dbReference type="EMBL" id="ARP81526.1"/>
    </source>
</evidence>
<dbReference type="PANTHER" id="PTHR30429:SF1">
    <property type="entry name" value="D-METHIONINE-BINDING LIPOPROTEIN METQ-RELATED"/>
    <property type="match status" value="1"/>
</dbReference>
<evidence type="ECO:0000256" key="1">
    <source>
        <dbReference type="ARBA" id="ARBA00004635"/>
    </source>
</evidence>
<evidence type="ECO:0000256" key="2">
    <source>
        <dbReference type="ARBA" id="ARBA00008973"/>
    </source>
</evidence>